<dbReference type="EMBL" id="BBMT01000001">
    <property type="protein sequence ID" value="GAL32218.1"/>
    <property type="molecule type" value="Genomic_DNA"/>
</dbReference>
<keyword evidence="1" id="KW-0472">Membrane</keyword>
<reference evidence="2 3" key="1">
    <citation type="submission" date="2014-09" db="EMBL/GenBank/DDBJ databases">
        <title>Vibrio maritimus JCM 19240. (C210) whole genome shotgun sequence.</title>
        <authorList>
            <person name="Sawabe T."/>
            <person name="Meirelles P."/>
            <person name="Nakanishi M."/>
            <person name="Sayaka M."/>
            <person name="Hattori M."/>
            <person name="Ohkuma M."/>
        </authorList>
    </citation>
    <scope>NUCLEOTIDE SEQUENCE [LARGE SCALE GENOMIC DNA]</scope>
    <source>
        <strain evidence="2 3">JCM 19240</strain>
    </source>
</reference>
<proteinExistence type="predicted"/>
<evidence type="ECO:0000256" key="1">
    <source>
        <dbReference type="SAM" id="Phobius"/>
    </source>
</evidence>
<protein>
    <submittedName>
        <fullName evidence="2">Uncharacterized protein</fullName>
    </submittedName>
</protein>
<keyword evidence="3" id="KW-1185">Reference proteome</keyword>
<sequence>MIKLVNAFASSALGFLQWEMYAVAITLSVAFGADLLFGASDIKSLILEAPDSVMIAWFAGFGWHGFWSTLKQETQQ</sequence>
<keyword evidence="1" id="KW-0812">Transmembrane</keyword>
<keyword evidence="1" id="KW-1133">Transmembrane helix</keyword>
<dbReference type="Proteomes" id="UP000029224">
    <property type="component" value="Unassembled WGS sequence"/>
</dbReference>
<evidence type="ECO:0000313" key="2">
    <source>
        <dbReference type="EMBL" id="GAL32218.1"/>
    </source>
</evidence>
<comment type="caution">
    <text evidence="2">The sequence shown here is derived from an EMBL/GenBank/DDBJ whole genome shotgun (WGS) entry which is preliminary data.</text>
</comment>
<name>A0A090SZ41_9VIBR</name>
<organism evidence="2 3">
    <name type="scientific">Vibrio maritimus</name>
    <dbReference type="NCBI Taxonomy" id="990268"/>
    <lineage>
        <taxon>Bacteria</taxon>
        <taxon>Pseudomonadati</taxon>
        <taxon>Pseudomonadota</taxon>
        <taxon>Gammaproteobacteria</taxon>
        <taxon>Vibrionales</taxon>
        <taxon>Vibrionaceae</taxon>
        <taxon>Vibrio</taxon>
    </lineage>
</organism>
<feature type="transmembrane region" description="Helical" evidence="1">
    <location>
        <begin position="20"/>
        <end position="40"/>
    </location>
</feature>
<dbReference type="AlphaFoldDB" id="A0A090SZ41"/>
<evidence type="ECO:0000313" key="3">
    <source>
        <dbReference type="Proteomes" id="UP000029224"/>
    </source>
</evidence>
<accession>A0A090SZ41</accession>
<feature type="transmembrane region" description="Helical" evidence="1">
    <location>
        <begin position="52"/>
        <end position="70"/>
    </location>
</feature>
<reference evidence="2 3" key="2">
    <citation type="submission" date="2014-09" db="EMBL/GenBank/DDBJ databases">
        <authorList>
            <consortium name="NBRP consortium"/>
            <person name="Sawabe T."/>
            <person name="Meirelles P."/>
            <person name="Nakanishi M."/>
            <person name="Sayaka M."/>
            <person name="Hattori M."/>
            <person name="Ohkuma M."/>
        </authorList>
    </citation>
    <scope>NUCLEOTIDE SEQUENCE [LARGE SCALE GENOMIC DNA]</scope>
    <source>
        <strain evidence="2 3">JCM 19240</strain>
    </source>
</reference>
<gene>
    <name evidence="2" type="ORF">JCM19240_5649</name>
</gene>